<dbReference type="EMBL" id="JABAHT010000181">
    <property type="protein sequence ID" value="KAF4662003.1"/>
    <property type="molecule type" value="Genomic_DNA"/>
</dbReference>
<dbReference type="Proteomes" id="UP000570595">
    <property type="component" value="Unassembled WGS sequence"/>
</dbReference>
<evidence type="ECO:0000313" key="2">
    <source>
        <dbReference type="EMBL" id="KAF4662003.1"/>
    </source>
</evidence>
<protein>
    <submittedName>
        <fullName evidence="2">Uncharacterized protein</fullName>
    </submittedName>
</protein>
<evidence type="ECO:0000313" key="3">
    <source>
        <dbReference type="Proteomes" id="UP000570595"/>
    </source>
</evidence>
<organism evidence="2 3">
    <name type="scientific">Perkinsus olseni</name>
    <name type="common">Perkinsus atlanticus</name>
    <dbReference type="NCBI Taxonomy" id="32597"/>
    <lineage>
        <taxon>Eukaryota</taxon>
        <taxon>Sar</taxon>
        <taxon>Alveolata</taxon>
        <taxon>Perkinsozoa</taxon>
        <taxon>Perkinsea</taxon>
        <taxon>Perkinsida</taxon>
        <taxon>Perkinsidae</taxon>
        <taxon>Perkinsus</taxon>
    </lineage>
</organism>
<dbReference type="AlphaFoldDB" id="A0A7J6LS03"/>
<sequence length="100" mass="11176">MKLVDDITITSNVCTAEKLSCRRSKSANGAVLEREGPYEGGNFGILVHIPLDRPKPGGEARWHQPMTRNTSHQKSLAQTSVPRSQLSQTRIKNITWDYKA</sequence>
<reference evidence="2 3" key="1">
    <citation type="submission" date="2020-04" db="EMBL/GenBank/DDBJ databases">
        <title>Perkinsus olseni comparative genomics.</title>
        <authorList>
            <person name="Bogema D.R."/>
        </authorList>
    </citation>
    <scope>NUCLEOTIDE SEQUENCE [LARGE SCALE GENOMIC DNA]</scope>
    <source>
        <strain evidence="2">ATCC PRA-179</strain>
    </source>
</reference>
<accession>A0A7J6LS03</accession>
<proteinExistence type="predicted"/>
<feature type="region of interest" description="Disordered" evidence="1">
    <location>
        <begin position="54"/>
        <end position="86"/>
    </location>
</feature>
<dbReference type="OrthoDB" id="10418928at2759"/>
<evidence type="ECO:0000256" key="1">
    <source>
        <dbReference type="SAM" id="MobiDB-lite"/>
    </source>
</evidence>
<gene>
    <name evidence="2" type="ORF">FOZ61_002818</name>
</gene>
<name>A0A7J6LS03_PEROL</name>
<feature type="compositionally biased region" description="Polar residues" evidence="1">
    <location>
        <begin position="66"/>
        <end position="86"/>
    </location>
</feature>
<comment type="caution">
    <text evidence="2">The sequence shown here is derived from an EMBL/GenBank/DDBJ whole genome shotgun (WGS) entry which is preliminary data.</text>
</comment>